<feature type="domain" description="GH16" evidence="6">
    <location>
        <begin position="1"/>
        <end position="193"/>
    </location>
</feature>
<evidence type="ECO:0000256" key="3">
    <source>
        <dbReference type="ARBA" id="ARBA00022801"/>
    </source>
</evidence>
<dbReference type="InterPro" id="IPR035986">
    <property type="entry name" value="PKD_dom_sf"/>
</dbReference>
<dbReference type="InterPro" id="IPR013320">
    <property type="entry name" value="ConA-like_dom_sf"/>
</dbReference>
<evidence type="ECO:0000259" key="6">
    <source>
        <dbReference type="PROSITE" id="PS51762"/>
    </source>
</evidence>
<evidence type="ECO:0008006" key="9">
    <source>
        <dbReference type="Google" id="ProtNLM"/>
    </source>
</evidence>
<dbReference type="PANTHER" id="PTHR10963:SF22">
    <property type="entry name" value="GLYCOSIDASE CRH2-RELATED"/>
    <property type="match status" value="1"/>
</dbReference>
<dbReference type="PROSITE" id="PS51762">
    <property type="entry name" value="GH16_2"/>
    <property type="match status" value="1"/>
</dbReference>
<dbReference type="EMBL" id="BAABCW010000003">
    <property type="protein sequence ID" value="GAA4113404.1"/>
    <property type="molecule type" value="Genomic_DNA"/>
</dbReference>
<feature type="domain" description="PKD" evidence="5">
    <location>
        <begin position="266"/>
        <end position="354"/>
    </location>
</feature>
<dbReference type="PROSITE" id="PS50093">
    <property type="entry name" value="PKD"/>
    <property type="match status" value="1"/>
</dbReference>
<dbReference type="SMART" id="SM00089">
    <property type="entry name" value="PKD"/>
    <property type="match status" value="1"/>
</dbReference>
<sequence length="574" mass="63057">MFKKEAILVGIALLCYGSIFSQNKTYKAGEVYTENQYQYGKMEIRMLAATGSGVISNFFTFKEGSELPSTFWEEIDIEVFGKDGANSWQSNLITGQGNTNLTRTEGIHPQNGLGETYHTYTIEWKPNAVVWSVDGMVARTITGGQAALMTSDTSLRFNIWNPNIPEWVGAFNENILPVHMFVNWIKFYEWNGSSFSTTPTMEDNFEIFDTNTWTKANHTFAENMADFVPENITTKDGYLILSLTKAGQEGYEGNPPTDDDIVIHAPTAIAEASVSTGEAPLSVSFDASKSYDPQDETLTYEWDFGDNSTGIGATPTHIYTNNGSYTAVVKVTNTSGGTASAGIDIDVKTVDGGTSGCVFDTPISTPLPSINRSYTGIYSIGTGGPDVSNITNFTINWDLYNNGLWQLSFNTNNGSPSWWINLKSISNHTFANTQPSLNFEGSGIEGLDGLYDVSIIDNDFVMVSKTGAYSLYFTESDTAPNCNKTSSTGGSKTSALRISPNPSNTYFTIPMNTWVDSMITLDIYDISGKKIHTIISNETQKNEIRFGDNLTTGMYFLKIYSDGSLHKEATIIKE</sequence>
<evidence type="ECO:0000313" key="7">
    <source>
        <dbReference type="EMBL" id="GAA4113404.1"/>
    </source>
</evidence>
<reference evidence="8" key="1">
    <citation type="journal article" date="2019" name="Int. J. Syst. Evol. Microbiol.">
        <title>The Global Catalogue of Microorganisms (GCM) 10K type strain sequencing project: providing services to taxonomists for standard genome sequencing and annotation.</title>
        <authorList>
            <consortium name="The Broad Institute Genomics Platform"/>
            <consortium name="The Broad Institute Genome Sequencing Center for Infectious Disease"/>
            <person name="Wu L."/>
            <person name="Ma J."/>
        </authorList>
    </citation>
    <scope>NUCLEOTIDE SEQUENCE [LARGE SCALE GENOMIC DNA]</scope>
    <source>
        <strain evidence="8">JCM 17106</strain>
    </source>
</reference>
<comment type="caution">
    <text evidence="7">The sequence shown here is derived from an EMBL/GenBank/DDBJ whole genome shotgun (WGS) entry which is preliminary data.</text>
</comment>
<dbReference type="RefSeq" id="WP_344925662.1">
    <property type="nucleotide sequence ID" value="NZ_BAABCW010000003.1"/>
</dbReference>
<dbReference type="InterPro" id="IPR000757">
    <property type="entry name" value="Beta-glucanase-like"/>
</dbReference>
<dbReference type="Gene3D" id="2.60.40.10">
    <property type="entry name" value="Immunoglobulins"/>
    <property type="match status" value="1"/>
</dbReference>
<dbReference type="SUPFAM" id="SSF49899">
    <property type="entry name" value="Concanavalin A-like lectins/glucanases"/>
    <property type="match status" value="1"/>
</dbReference>
<dbReference type="Gene3D" id="2.60.120.200">
    <property type="match status" value="1"/>
</dbReference>
<gene>
    <name evidence="7" type="ORF">GCM10022393_12380</name>
</gene>
<dbReference type="InterPro" id="IPR008264">
    <property type="entry name" value="Beta_glucanase"/>
</dbReference>
<proteinExistence type="inferred from homology"/>
<dbReference type="Proteomes" id="UP001500459">
    <property type="component" value="Unassembled WGS sequence"/>
</dbReference>
<dbReference type="NCBIfam" id="TIGR04183">
    <property type="entry name" value="Por_Secre_tail"/>
    <property type="match status" value="1"/>
</dbReference>
<keyword evidence="2" id="KW-0732">Signal</keyword>
<dbReference type="InterPro" id="IPR026444">
    <property type="entry name" value="Secre_tail"/>
</dbReference>
<evidence type="ECO:0000256" key="2">
    <source>
        <dbReference type="ARBA" id="ARBA00022729"/>
    </source>
</evidence>
<dbReference type="InterPro" id="IPR022409">
    <property type="entry name" value="PKD/Chitinase_dom"/>
</dbReference>
<keyword evidence="8" id="KW-1185">Reference proteome</keyword>
<dbReference type="PANTHER" id="PTHR10963">
    <property type="entry name" value="GLYCOSYL HYDROLASE-RELATED"/>
    <property type="match status" value="1"/>
</dbReference>
<dbReference type="InterPro" id="IPR013783">
    <property type="entry name" value="Ig-like_fold"/>
</dbReference>
<evidence type="ECO:0000259" key="5">
    <source>
        <dbReference type="PROSITE" id="PS50093"/>
    </source>
</evidence>
<dbReference type="InterPro" id="IPR050546">
    <property type="entry name" value="Glycosyl_Hydrlase_16"/>
</dbReference>
<dbReference type="PRINTS" id="PR00737">
    <property type="entry name" value="GLHYDRLASE16"/>
</dbReference>
<dbReference type="Pfam" id="PF00722">
    <property type="entry name" value="Glyco_hydro_16"/>
    <property type="match status" value="1"/>
</dbReference>
<dbReference type="CDD" id="cd00146">
    <property type="entry name" value="PKD"/>
    <property type="match status" value="1"/>
</dbReference>
<evidence type="ECO:0000256" key="4">
    <source>
        <dbReference type="ARBA" id="ARBA00023295"/>
    </source>
</evidence>
<evidence type="ECO:0000313" key="8">
    <source>
        <dbReference type="Proteomes" id="UP001500459"/>
    </source>
</evidence>
<dbReference type="SUPFAM" id="SSF49299">
    <property type="entry name" value="PKD domain"/>
    <property type="match status" value="1"/>
</dbReference>
<accession>A0ABP7XEA8</accession>
<keyword evidence="3" id="KW-0378">Hydrolase</keyword>
<keyword evidence="4" id="KW-0326">Glycosidase</keyword>
<comment type="similarity">
    <text evidence="1">Belongs to the glycosyl hydrolase 16 family.</text>
</comment>
<protein>
    <recommendedName>
        <fullName evidence="9">PKD domain-containing protein</fullName>
    </recommendedName>
</protein>
<name>A0ABP7XEA8_9FLAO</name>
<organism evidence="7 8">
    <name type="scientific">Aquimarina addita</name>
    <dbReference type="NCBI Taxonomy" id="870485"/>
    <lineage>
        <taxon>Bacteria</taxon>
        <taxon>Pseudomonadati</taxon>
        <taxon>Bacteroidota</taxon>
        <taxon>Flavobacteriia</taxon>
        <taxon>Flavobacteriales</taxon>
        <taxon>Flavobacteriaceae</taxon>
        <taxon>Aquimarina</taxon>
    </lineage>
</organism>
<dbReference type="Pfam" id="PF18911">
    <property type="entry name" value="PKD_4"/>
    <property type="match status" value="1"/>
</dbReference>
<dbReference type="Pfam" id="PF18962">
    <property type="entry name" value="Por_Secre_tail"/>
    <property type="match status" value="1"/>
</dbReference>
<dbReference type="InterPro" id="IPR000601">
    <property type="entry name" value="PKD_dom"/>
</dbReference>
<evidence type="ECO:0000256" key="1">
    <source>
        <dbReference type="ARBA" id="ARBA00006865"/>
    </source>
</evidence>